<evidence type="ECO:0000256" key="5">
    <source>
        <dbReference type="ARBA" id="ARBA00022552"/>
    </source>
</evidence>
<dbReference type="Pfam" id="PF12397">
    <property type="entry name" value="U3snoRNP10"/>
    <property type="match status" value="1"/>
</dbReference>
<dbReference type="GO" id="GO:0030515">
    <property type="term" value="F:snoRNA binding"/>
    <property type="evidence" value="ECO:0007669"/>
    <property type="project" value="TreeGrafter"/>
</dbReference>
<dbReference type="InterPro" id="IPR012954">
    <property type="entry name" value="BP28_C_dom"/>
</dbReference>
<accession>A0A1E4S8S5</accession>
<dbReference type="GO" id="GO:0034455">
    <property type="term" value="C:t-UTP complex"/>
    <property type="evidence" value="ECO:0007669"/>
    <property type="project" value="TreeGrafter"/>
</dbReference>
<feature type="repeat" description="HEAT" evidence="8">
    <location>
        <begin position="1708"/>
        <end position="1746"/>
    </location>
</feature>
<dbReference type="Pfam" id="PF23243">
    <property type="entry name" value="HEAT_HEATR1"/>
    <property type="match status" value="1"/>
</dbReference>
<keyword evidence="6 9" id="KW-0539">Nucleus</keyword>
<evidence type="ECO:0000313" key="11">
    <source>
        <dbReference type="EMBL" id="ODV75915.1"/>
    </source>
</evidence>
<dbReference type="Pfam" id="PF08146">
    <property type="entry name" value="BP28CT"/>
    <property type="match status" value="1"/>
</dbReference>
<dbReference type="GO" id="GO:0030686">
    <property type="term" value="C:90S preribosome"/>
    <property type="evidence" value="ECO:0007669"/>
    <property type="project" value="TreeGrafter"/>
</dbReference>
<dbReference type="OrthoDB" id="31183at2759"/>
<dbReference type="InterPro" id="IPR011989">
    <property type="entry name" value="ARM-like"/>
</dbReference>
<sequence length="1748" mass="194065">MSSLASQLSNIASGATTVAFDRKRRQKLHSASLIYTPKVAATQDYEIIYSNAFEALEELISVDRRFAYFKNSLFSETSVNVDRNVQTAEQNKDLDNAVNAYLSLISPRWNLVPALQATEWLVRRFHIHIHNAEALLLSTLNYYQSPVFKRVLDITRLPPLFAGLGGFKNNEKSPTNTSMVKLFTDVDLFNLYVKYLEDSTSKNITYSGQLLFFTCVAVNVLATLSKDEKKIGVLTPLILEVSAKFLASSNSDAHIAAHTVLVVLATAVPLSQQIIYAATETILSKIQKKAEHSGLIAIAKLFQSLNGSKFENLPVRIYRLLIKLVTADLGRFDHILASSNVQSHKLATVLVKTILAYDFEERSDLVLDILNKIELPSYEMSYIIRDSLSVIDKLEKDKSTIITLFEFYIKTNRELLLQVLEEFNITTDILEIKLQTSLQLQTSQDIEEVTDLDAIKVITTEPVEDILKSFSERSTTTKSFLAPGIDEEFSVLSIDLIKAVQNKLLKEFTEKVFPDPSSSLTYLVRAAVSPSVPTFARISVFKTLISVLKDFDKSLNLFTLVPVLLTGLADQRRSVRSLTLEALKVITSRQSKSKFFLEDNIYGSQSNEMQLISPKDADNFLSLILQEAFAENLEVSKLLVNSKKNGPLYLAFLGNQASLITLPVTKIVLIKIIRGTVPSVKGAVLSKVFQKLLETYVAERSSWEKIFEINKASIEDFDAEVVNLVSVKEKNAFAVQFLINCLNSTSEALAGLAVSKLIAIFGSLKHDFQFQLASAIVDAFSSEGDISYDATATLQSIPLTSQLVVDLLKDSQINQPNNEPGVAKRRRRSSASARAALSTGDLAKVAENHLQKVTVILETLYTRIDTLTPSAALLSSLFNLLADLETLGGDAGLPVLYTEEVLATTMVKIIRFFKQNNVKLVSNSIRTDIIVATIRASPSPQVQNKLLLVVSELASLAPETVLHSVMPIFTFMGAHTIRQDDEFSVHIVEQTVIHVIPALVNSNKDSKAEEVEFLLTSFASAFTHIPRHRRVRLFTTLASTLGPELSIHIILYLIGVQYSAAVSKSRSAESRSLAEFGLSFLKHFTAFEQLSALRSFISIWKSIPSDIAAREADNADTLISSPIFNSTILTLPVDELEELKVNLINFVDTTIMGVDSSSVSPLQLKISYSLLDSEAQHEKKAILDSFGTLIQSLLALIVSSETYLSSPLLSLLNDVLSLLPIKEFVSSVSKLLSGDRVKISTRKSLTSLVSEKFDLESAESAEAQEAVELLLGVLIENSSSSSVSLAQSSLDTLATLVAKFGAHVENATLLKMLNIATDSSGLTSENGETVVSSMTLISNIVTVLGVKTISYYPKIIPPSLKIFEESKSMEDDESRGTLQLSVLLLLSSFVKRIPAFVTTSLQDILNAVFTAADVSDNIRSSIIQLIVENMDHMAVLKALVNLWPSSSKLDASSVGLYLNALDSTVDTIDKKTATTQAPRFFKLLVQLFEFRCQSSFDNNAIHRIEASFHSIANKYVMKLNDKTFRPLFAILVRWAFDGEGVTYSKITETERLTSFFKFFNKLQENLKSIVTSYYSYFLEQTVSLLKRLAQKNIVDINLRRIVLHSLTSSIKYDQDEYWQAQARFDIVSEALMDQLVTIEDGIGKYLVKAITALARNASSDEHNRALNTLFLSHMKGDCKPRERYWATKALKSVYQKVGDQWLPLLPQIVPIIAELLEDDDEDVELETRSGLVKVIEDVLGEPLDRYLD</sequence>
<keyword evidence="12" id="KW-1185">Reference proteome</keyword>
<dbReference type="GO" id="GO:0000462">
    <property type="term" value="P:maturation of SSU-rRNA from tricistronic rRNA transcript (SSU-rRNA, 5.8S rRNA, LSU-rRNA)"/>
    <property type="evidence" value="ECO:0007669"/>
    <property type="project" value="TreeGrafter"/>
</dbReference>
<name>A0A1E4S8S5_CYBJN</name>
<dbReference type="GeneID" id="30988364"/>
<evidence type="ECO:0000256" key="3">
    <source>
        <dbReference type="ARBA" id="ARBA00015399"/>
    </source>
</evidence>
<dbReference type="GO" id="GO:0032040">
    <property type="term" value="C:small-subunit processome"/>
    <property type="evidence" value="ECO:0007669"/>
    <property type="project" value="TreeGrafter"/>
</dbReference>
<comment type="subcellular location">
    <subcellularLocation>
        <location evidence="1 9">Nucleus</location>
        <location evidence="1 9">Nucleolus</location>
    </subcellularLocation>
</comment>
<keyword evidence="7 9" id="KW-0687">Ribonucleoprotein</keyword>
<evidence type="ECO:0000256" key="2">
    <source>
        <dbReference type="ARBA" id="ARBA00010559"/>
    </source>
</evidence>
<evidence type="ECO:0000256" key="6">
    <source>
        <dbReference type="ARBA" id="ARBA00023242"/>
    </source>
</evidence>
<evidence type="ECO:0000256" key="1">
    <source>
        <dbReference type="ARBA" id="ARBA00004604"/>
    </source>
</evidence>
<dbReference type="PANTHER" id="PTHR13457">
    <property type="entry name" value="BAP28"/>
    <property type="match status" value="1"/>
</dbReference>
<dbReference type="InterPro" id="IPR021133">
    <property type="entry name" value="HEAT_type_2"/>
</dbReference>
<keyword evidence="4 9" id="KW-0690">Ribosome biogenesis</keyword>
<dbReference type="EMBL" id="KV453925">
    <property type="protein sequence ID" value="ODV75915.1"/>
    <property type="molecule type" value="Genomic_DNA"/>
</dbReference>
<dbReference type="InterPro" id="IPR056473">
    <property type="entry name" value="HEAT_Utp10/HEAT1"/>
</dbReference>
<dbReference type="SMART" id="SM01036">
    <property type="entry name" value="BP28CT"/>
    <property type="match status" value="1"/>
</dbReference>
<feature type="domain" description="BP28 C-terminal" evidence="10">
    <location>
        <begin position="1470"/>
        <end position="1617"/>
    </location>
</feature>
<dbReference type="PROSITE" id="PS50077">
    <property type="entry name" value="HEAT_REPEAT"/>
    <property type="match status" value="1"/>
</dbReference>
<dbReference type="Gene3D" id="1.25.10.10">
    <property type="entry name" value="Leucine-rich Repeat Variant"/>
    <property type="match status" value="2"/>
</dbReference>
<gene>
    <name evidence="11" type="ORF">CYBJADRAFT_165291</name>
</gene>
<dbReference type="Proteomes" id="UP000094389">
    <property type="component" value="Unassembled WGS sequence"/>
</dbReference>
<evidence type="ECO:0000313" key="12">
    <source>
        <dbReference type="Proteomes" id="UP000094389"/>
    </source>
</evidence>
<comment type="function">
    <text evidence="9">Involved in nucleolar processing of pre-18S ribosomal RNA.</text>
</comment>
<dbReference type="GO" id="GO:0045943">
    <property type="term" value="P:positive regulation of transcription by RNA polymerase I"/>
    <property type="evidence" value="ECO:0007669"/>
    <property type="project" value="TreeGrafter"/>
</dbReference>
<comment type="subunit">
    <text evidence="9">Component of the ribosomal small subunit (SSU) processome.</text>
</comment>
<keyword evidence="5 9" id="KW-0698">rRNA processing</keyword>
<reference evidence="11 12" key="1">
    <citation type="journal article" date="2016" name="Proc. Natl. Acad. Sci. U.S.A.">
        <title>Comparative genomics of biotechnologically important yeasts.</title>
        <authorList>
            <person name="Riley R."/>
            <person name="Haridas S."/>
            <person name="Wolfe K.H."/>
            <person name="Lopes M.R."/>
            <person name="Hittinger C.T."/>
            <person name="Goeker M."/>
            <person name="Salamov A.A."/>
            <person name="Wisecaver J.H."/>
            <person name="Long T.M."/>
            <person name="Calvey C.H."/>
            <person name="Aerts A.L."/>
            <person name="Barry K.W."/>
            <person name="Choi C."/>
            <person name="Clum A."/>
            <person name="Coughlan A.Y."/>
            <person name="Deshpande S."/>
            <person name="Douglass A.P."/>
            <person name="Hanson S.J."/>
            <person name="Klenk H.-P."/>
            <person name="LaButti K.M."/>
            <person name="Lapidus A."/>
            <person name="Lindquist E.A."/>
            <person name="Lipzen A.M."/>
            <person name="Meier-Kolthoff J.P."/>
            <person name="Ohm R.A."/>
            <person name="Otillar R.P."/>
            <person name="Pangilinan J.L."/>
            <person name="Peng Y."/>
            <person name="Rokas A."/>
            <person name="Rosa C.A."/>
            <person name="Scheuner C."/>
            <person name="Sibirny A.A."/>
            <person name="Slot J.C."/>
            <person name="Stielow J.B."/>
            <person name="Sun H."/>
            <person name="Kurtzman C.P."/>
            <person name="Blackwell M."/>
            <person name="Grigoriev I.V."/>
            <person name="Jeffries T.W."/>
        </authorList>
    </citation>
    <scope>NUCLEOTIDE SEQUENCE [LARGE SCALE GENOMIC DNA]</scope>
    <source>
        <strain evidence="12">ATCC 18201 / CBS 1600 / BCRC 20928 / JCM 3617 / NBRC 0987 / NRRL Y-1542</strain>
    </source>
</reference>
<comment type="similarity">
    <text evidence="2 9">Belongs to the HEATR1/UTP10 family.</text>
</comment>
<evidence type="ECO:0000256" key="9">
    <source>
        <dbReference type="RuleBase" id="RU367065"/>
    </source>
</evidence>
<dbReference type="InterPro" id="IPR016024">
    <property type="entry name" value="ARM-type_fold"/>
</dbReference>
<dbReference type="SUPFAM" id="SSF48371">
    <property type="entry name" value="ARM repeat"/>
    <property type="match status" value="1"/>
</dbReference>
<dbReference type="RefSeq" id="XP_020072954.1">
    <property type="nucleotide sequence ID" value="XM_020213968.1"/>
</dbReference>
<dbReference type="STRING" id="983966.A0A1E4S8S5"/>
<organism evidence="11 12">
    <name type="scientific">Cyberlindnera jadinii (strain ATCC 18201 / CBS 1600 / BCRC 20928 / JCM 3617 / NBRC 0987 / NRRL Y-1542)</name>
    <name type="common">Torula yeast</name>
    <name type="synonym">Candida utilis</name>
    <dbReference type="NCBI Taxonomy" id="983966"/>
    <lineage>
        <taxon>Eukaryota</taxon>
        <taxon>Fungi</taxon>
        <taxon>Dikarya</taxon>
        <taxon>Ascomycota</taxon>
        <taxon>Saccharomycotina</taxon>
        <taxon>Saccharomycetes</taxon>
        <taxon>Phaffomycetales</taxon>
        <taxon>Phaffomycetaceae</taxon>
        <taxon>Cyberlindnera</taxon>
    </lineage>
</organism>
<dbReference type="InterPro" id="IPR022125">
    <property type="entry name" value="U3snoRNP10_N"/>
</dbReference>
<evidence type="ECO:0000256" key="7">
    <source>
        <dbReference type="ARBA" id="ARBA00023274"/>
    </source>
</evidence>
<dbReference type="InterPro" id="IPR040191">
    <property type="entry name" value="UTP10"/>
</dbReference>
<evidence type="ECO:0000256" key="8">
    <source>
        <dbReference type="PROSITE-ProRule" id="PRU00103"/>
    </source>
</evidence>
<evidence type="ECO:0000259" key="10">
    <source>
        <dbReference type="SMART" id="SM01036"/>
    </source>
</evidence>
<protein>
    <recommendedName>
        <fullName evidence="3 9">U3 small nucleolar RNA-associated protein 10</fullName>
    </recommendedName>
</protein>
<evidence type="ECO:0000256" key="4">
    <source>
        <dbReference type="ARBA" id="ARBA00022517"/>
    </source>
</evidence>
<dbReference type="OMA" id="GEPFDRY"/>
<proteinExistence type="inferred from homology"/>
<dbReference type="PANTHER" id="PTHR13457:SF1">
    <property type="entry name" value="HEAT REPEAT-CONTAINING PROTEIN 1"/>
    <property type="match status" value="1"/>
</dbReference>